<dbReference type="EMBL" id="JACIIK010000009">
    <property type="protein sequence ID" value="MBB6204419.1"/>
    <property type="molecule type" value="Genomic_DNA"/>
</dbReference>
<evidence type="ECO:0000256" key="1">
    <source>
        <dbReference type="SAM" id="Phobius"/>
    </source>
</evidence>
<protein>
    <recommendedName>
        <fullName evidence="4">Transmembrane protein</fullName>
    </recommendedName>
</protein>
<feature type="transmembrane region" description="Helical" evidence="1">
    <location>
        <begin position="93"/>
        <end position="120"/>
    </location>
</feature>
<feature type="transmembrane region" description="Helical" evidence="1">
    <location>
        <begin position="181"/>
        <end position="210"/>
    </location>
</feature>
<keyword evidence="1" id="KW-1133">Transmembrane helix</keyword>
<dbReference type="RefSeq" id="WP_183800938.1">
    <property type="nucleotide sequence ID" value="NZ_JACIII010000013.1"/>
</dbReference>
<reference evidence="2 3" key="1">
    <citation type="submission" date="2020-08" db="EMBL/GenBank/DDBJ databases">
        <title>Genomic Encyclopedia of Type Strains, Phase IV (KMG-V): Genome sequencing to study the core and pangenomes of soil and plant-associated prokaryotes.</title>
        <authorList>
            <person name="Whitman W."/>
        </authorList>
    </citation>
    <scope>NUCLEOTIDE SEQUENCE [LARGE SCALE GENOMIC DNA]</scope>
    <source>
        <strain evidence="2 3">SEMIA 4013</strain>
    </source>
</reference>
<proteinExistence type="predicted"/>
<evidence type="ECO:0008006" key="4">
    <source>
        <dbReference type="Google" id="ProtNLM"/>
    </source>
</evidence>
<dbReference type="Proteomes" id="UP000518681">
    <property type="component" value="Unassembled WGS sequence"/>
</dbReference>
<accession>A0AAW3V1K6</accession>
<name>A0AAW3V1K6_9BURK</name>
<organism evidence="2 3">
    <name type="scientific">Paraburkholderia fungorum</name>
    <dbReference type="NCBI Taxonomy" id="134537"/>
    <lineage>
        <taxon>Bacteria</taxon>
        <taxon>Pseudomonadati</taxon>
        <taxon>Pseudomonadota</taxon>
        <taxon>Betaproteobacteria</taxon>
        <taxon>Burkholderiales</taxon>
        <taxon>Burkholderiaceae</taxon>
        <taxon>Paraburkholderia</taxon>
    </lineage>
</organism>
<dbReference type="AlphaFoldDB" id="A0AAW3V1K6"/>
<sequence>MQSFAPRSVPPRNALEWMREGARLVWRKIMVHAAVSVAMFGVVAFVQDDVAGILMFLLAPLFAAVFVVVAESTDRSIGLRQAVVGARAGLLRVLLFSAGMFMVLATIGGICAFLDGAFQMDDQQRTIDMARYLLVAPAESIALAEWFVIPVFLLGLPLAVVGRIPLASTWRLGLDAYRKNLFIGGLSLVAAVAIIGGMIALAGFSAIALYPLTGATMYVAYRDVFLGVPPQKMPKANRVESFQA</sequence>
<feature type="transmembrane region" description="Helical" evidence="1">
    <location>
        <begin position="140"/>
        <end position="161"/>
    </location>
</feature>
<feature type="transmembrane region" description="Helical" evidence="1">
    <location>
        <begin position="53"/>
        <end position="72"/>
    </location>
</feature>
<comment type="caution">
    <text evidence="2">The sequence shown here is derived from an EMBL/GenBank/DDBJ whole genome shotgun (WGS) entry which is preliminary data.</text>
</comment>
<gene>
    <name evidence="2" type="ORF">GGD69_005313</name>
</gene>
<keyword evidence="1" id="KW-0472">Membrane</keyword>
<evidence type="ECO:0000313" key="3">
    <source>
        <dbReference type="Proteomes" id="UP000518681"/>
    </source>
</evidence>
<feature type="transmembrane region" description="Helical" evidence="1">
    <location>
        <begin position="29"/>
        <end position="47"/>
    </location>
</feature>
<evidence type="ECO:0000313" key="2">
    <source>
        <dbReference type="EMBL" id="MBB6204419.1"/>
    </source>
</evidence>
<keyword evidence="1" id="KW-0812">Transmembrane</keyword>